<name>A0A1T5M1U9_9FIRM</name>
<reference evidence="3" key="1">
    <citation type="submission" date="2017-02" db="EMBL/GenBank/DDBJ databases">
        <authorList>
            <person name="Varghese N."/>
            <person name="Submissions S."/>
        </authorList>
    </citation>
    <scope>NUCLEOTIDE SEQUENCE [LARGE SCALE GENOMIC DNA]</scope>
    <source>
        <strain evidence="3">M1</strain>
    </source>
</reference>
<dbReference type="STRING" id="36842.SAMN02194393_03735"/>
<proteinExistence type="predicted"/>
<evidence type="ECO:0000313" key="2">
    <source>
        <dbReference type="EMBL" id="SKC82261.1"/>
    </source>
</evidence>
<evidence type="ECO:0000256" key="1">
    <source>
        <dbReference type="SAM" id="Phobius"/>
    </source>
</evidence>
<keyword evidence="3" id="KW-1185">Reference proteome</keyword>
<keyword evidence="1" id="KW-0472">Membrane</keyword>
<dbReference type="AlphaFoldDB" id="A0A1T5M1U9"/>
<dbReference type="RefSeq" id="WP_079493630.1">
    <property type="nucleotide sequence ID" value="NZ_FUZT01000009.1"/>
</dbReference>
<evidence type="ECO:0000313" key="3">
    <source>
        <dbReference type="Proteomes" id="UP000190285"/>
    </source>
</evidence>
<keyword evidence="1" id="KW-1133">Transmembrane helix</keyword>
<organism evidence="2 3">
    <name type="scientific">Maledivibacter halophilus</name>
    <dbReference type="NCBI Taxonomy" id="36842"/>
    <lineage>
        <taxon>Bacteria</taxon>
        <taxon>Bacillati</taxon>
        <taxon>Bacillota</taxon>
        <taxon>Clostridia</taxon>
        <taxon>Peptostreptococcales</taxon>
        <taxon>Caminicellaceae</taxon>
        <taxon>Maledivibacter</taxon>
    </lineage>
</organism>
<protein>
    <submittedName>
        <fullName evidence="2">Uncharacterized protein</fullName>
    </submittedName>
</protein>
<gene>
    <name evidence="2" type="ORF">SAMN02194393_03735</name>
</gene>
<dbReference type="EMBL" id="FUZT01000009">
    <property type="protein sequence ID" value="SKC82261.1"/>
    <property type="molecule type" value="Genomic_DNA"/>
</dbReference>
<feature type="transmembrane region" description="Helical" evidence="1">
    <location>
        <begin position="30"/>
        <end position="47"/>
    </location>
</feature>
<accession>A0A1T5M1U9</accession>
<sequence>MEIGSKRTGIIIFITVLWVFITISGWNGNWFSGLISSVVLMLLYMMLGASQNGKLNKKLFLYPLLSWAVLWIVGFYFSKYYADVFAGRMPDFTVLGFHPSFAFTILTYWIGGVLTLTVGFYIFSDYWLSDKGWDNFKKKIEAINTAKEEL</sequence>
<feature type="transmembrane region" description="Helical" evidence="1">
    <location>
        <begin position="59"/>
        <end position="81"/>
    </location>
</feature>
<feature type="transmembrane region" description="Helical" evidence="1">
    <location>
        <begin position="101"/>
        <end position="123"/>
    </location>
</feature>
<feature type="transmembrane region" description="Helical" evidence="1">
    <location>
        <begin position="7"/>
        <end position="24"/>
    </location>
</feature>
<dbReference type="OrthoDB" id="1953790at2"/>
<dbReference type="Proteomes" id="UP000190285">
    <property type="component" value="Unassembled WGS sequence"/>
</dbReference>
<keyword evidence="1" id="KW-0812">Transmembrane</keyword>